<dbReference type="Proteomes" id="UP000077603">
    <property type="component" value="Chromosome"/>
</dbReference>
<name>A0A172Y4Y3_9CAUL</name>
<dbReference type="RefSeq" id="WP_025977101.1">
    <property type="nucleotide sequence ID" value="NZ_CP015614.1"/>
</dbReference>
<evidence type="ECO:0000313" key="3">
    <source>
        <dbReference type="Proteomes" id="UP000077603"/>
    </source>
</evidence>
<dbReference type="PANTHER" id="PTHR33121">
    <property type="entry name" value="CYCLIC DI-GMP PHOSPHODIESTERASE PDEF"/>
    <property type="match status" value="1"/>
</dbReference>
<dbReference type="KEGG" id="bne:DA69_05320"/>
<feature type="domain" description="EAL" evidence="1">
    <location>
        <begin position="275"/>
        <end position="522"/>
    </location>
</feature>
<dbReference type="AlphaFoldDB" id="A0A172Y4Y3"/>
<dbReference type="InterPro" id="IPR050706">
    <property type="entry name" value="Cyclic-di-GMP_PDE-like"/>
</dbReference>
<dbReference type="EMBL" id="CP015614">
    <property type="protein sequence ID" value="ANF54212.1"/>
    <property type="molecule type" value="Genomic_DNA"/>
</dbReference>
<evidence type="ECO:0000313" key="2">
    <source>
        <dbReference type="EMBL" id="ANF54212.1"/>
    </source>
</evidence>
<dbReference type="Gene3D" id="3.20.20.450">
    <property type="entry name" value="EAL domain"/>
    <property type="match status" value="1"/>
</dbReference>
<dbReference type="GO" id="GO:0071111">
    <property type="term" value="F:cyclic-guanylate-specific phosphodiesterase activity"/>
    <property type="evidence" value="ECO:0007669"/>
    <property type="project" value="InterPro"/>
</dbReference>
<reference evidence="2 3" key="1">
    <citation type="journal article" date="2014" name="Genome Announc.">
        <title>Genome Sequence of a Promising Hydrogen-Producing Facultative Anaerobic Bacterium, Brevundimonas naejangsanensis Strain B1.</title>
        <authorList>
            <person name="Su H."/>
            <person name="Zhang T."/>
            <person name="Bao M."/>
            <person name="Jiang Y."/>
            <person name="Wang Y."/>
            <person name="Tan T."/>
        </authorList>
    </citation>
    <scope>NUCLEOTIDE SEQUENCE [LARGE SCALE GENOMIC DNA]</scope>
    <source>
        <strain evidence="2 3">B1</strain>
    </source>
</reference>
<proteinExistence type="predicted"/>
<dbReference type="CDD" id="cd01948">
    <property type="entry name" value="EAL"/>
    <property type="match status" value="1"/>
</dbReference>
<dbReference type="PROSITE" id="PS50883">
    <property type="entry name" value="EAL"/>
    <property type="match status" value="1"/>
</dbReference>
<dbReference type="InterPro" id="IPR035919">
    <property type="entry name" value="EAL_sf"/>
</dbReference>
<dbReference type="Gene3D" id="3.30.450.20">
    <property type="entry name" value="PAS domain"/>
    <property type="match status" value="1"/>
</dbReference>
<dbReference type="SMART" id="SM00052">
    <property type="entry name" value="EAL"/>
    <property type="match status" value="1"/>
</dbReference>
<dbReference type="PANTHER" id="PTHR33121:SF79">
    <property type="entry name" value="CYCLIC DI-GMP PHOSPHODIESTERASE PDED-RELATED"/>
    <property type="match status" value="1"/>
</dbReference>
<sequence>MTLTPRLLGLAFAAADALIEVDQHGVVRFALGSGAVAGQQTAAWVGHPFSERLSINSAAALQALLDGLSPGRRGPATEVLVDCGDGRMRRATLRAFALPDIAPARSCALSYEGEPFLVDGGPLEIGAPPPDAEGFLSHARATLAGGDADALQRLALAFIDLSGLEGVDPPTLQRIHSRIGATLSAASHDGASAGRLTTDRYALIRQADDQRDLANEMRMAGEAEGVALSAVASQAGLGRDSASALRAMRFAIEGCLKEGGLDQPELSFADSLQRTLADADRFRSIVRDREFALYYQPIVDLKTRAVHHFEALARFGKGSGPAAAIRMAEELALIDGFDLVVAEKAVRRLREPGGGLLKIAVNVSGASLANDAYVAALMKMTASAPEDRRRLMVEVTETAALADLAAADRRLGALRNAGIKVCIDDFGAGSASFDYLRGLSVDAVKIDGGLVRDIDIDARTRTMVAHLVELCGSLELETIAEMIETDEVADALRDLGVTHGQGWLFGRAEAEPRTVLNSPAIRGRRQGVVEGWS</sequence>
<dbReference type="eggNOG" id="COG2200">
    <property type="taxonomic scope" value="Bacteria"/>
</dbReference>
<dbReference type="SUPFAM" id="SSF141868">
    <property type="entry name" value="EAL domain-like"/>
    <property type="match status" value="1"/>
</dbReference>
<gene>
    <name evidence="2" type="ORF">DA69_05320</name>
</gene>
<organism evidence="2 3">
    <name type="scientific">Brevundimonas naejangsanensis</name>
    <dbReference type="NCBI Taxonomy" id="588932"/>
    <lineage>
        <taxon>Bacteria</taxon>
        <taxon>Pseudomonadati</taxon>
        <taxon>Pseudomonadota</taxon>
        <taxon>Alphaproteobacteria</taxon>
        <taxon>Caulobacterales</taxon>
        <taxon>Caulobacteraceae</taxon>
        <taxon>Brevundimonas</taxon>
    </lineage>
</organism>
<dbReference type="InterPro" id="IPR001633">
    <property type="entry name" value="EAL_dom"/>
</dbReference>
<dbReference type="STRING" id="588932.DA69_05320"/>
<evidence type="ECO:0000259" key="1">
    <source>
        <dbReference type="PROSITE" id="PS50883"/>
    </source>
</evidence>
<protein>
    <submittedName>
        <fullName evidence="2">Diguanylate phosphodiesterase</fullName>
    </submittedName>
</protein>
<dbReference type="OrthoDB" id="7251575at2"/>
<keyword evidence="3" id="KW-1185">Reference proteome</keyword>
<dbReference type="Pfam" id="PF00563">
    <property type="entry name" value="EAL"/>
    <property type="match status" value="1"/>
</dbReference>
<accession>A0A172Y4Y3</accession>